<gene>
    <name evidence="1" type="ORF">GALMADRAFT_245195</name>
</gene>
<dbReference type="HOGENOM" id="CLU_070623_0_0_1"/>
<protein>
    <submittedName>
        <fullName evidence="1">Uncharacterized protein</fullName>
    </submittedName>
</protein>
<reference evidence="2" key="1">
    <citation type="journal article" date="2014" name="Proc. Natl. Acad. Sci. U.S.A.">
        <title>Extensive sampling of basidiomycete genomes demonstrates inadequacy of the white-rot/brown-rot paradigm for wood decay fungi.</title>
        <authorList>
            <person name="Riley R."/>
            <person name="Salamov A.A."/>
            <person name="Brown D.W."/>
            <person name="Nagy L.G."/>
            <person name="Floudas D."/>
            <person name="Held B.W."/>
            <person name="Levasseur A."/>
            <person name="Lombard V."/>
            <person name="Morin E."/>
            <person name="Otillar R."/>
            <person name="Lindquist E.A."/>
            <person name="Sun H."/>
            <person name="LaButti K.M."/>
            <person name="Schmutz J."/>
            <person name="Jabbour D."/>
            <person name="Luo H."/>
            <person name="Baker S.E."/>
            <person name="Pisabarro A.G."/>
            <person name="Walton J.D."/>
            <person name="Blanchette R.A."/>
            <person name="Henrissat B."/>
            <person name="Martin F."/>
            <person name="Cullen D."/>
            <person name="Hibbett D.S."/>
            <person name="Grigoriev I.V."/>
        </authorList>
    </citation>
    <scope>NUCLEOTIDE SEQUENCE [LARGE SCALE GENOMIC DNA]</scope>
    <source>
        <strain evidence="2">CBS 339.88</strain>
    </source>
</reference>
<accession>A0A067TE31</accession>
<dbReference type="OrthoDB" id="3119524at2759"/>
<proteinExistence type="predicted"/>
<evidence type="ECO:0000313" key="1">
    <source>
        <dbReference type="EMBL" id="KDR78164.1"/>
    </source>
</evidence>
<dbReference type="EMBL" id="KL142375">
    <property type="protein sequence ID" value="KDR78164.1"/>
    <property type="molecule type" value="Genomic_DNA"/>
</dbReference>
<organism evidence="1 2">
    <name type="scientific">Galerina marginata (strain CBS 339.88)</name>
    <dbReference type="NCBI Taxonomy" id="685588"/>
    <lineage>
        <taxon>Eukaryota</taxon>
        <taxon>Fungi</taxon>
        <taxon>Dikarya</taxon>
        <taxon>Basidiomycota</taxon>
        <taxon>Agaricomycotina</taxon>
        <taxon>Agaricomycetes</taxon>
        <taxon>Agaricomycetidae</taxon>
        <taxon>Agaricales</taxon>
        <taxon>Agaricineae</taxon>
        <taxon>Strophariaceae</taxon>
        <taxon>Galerina</taxon>
    </lineage>
</organism>
<name>A0A067TE31_GALM3</name>
<keyword evidence="2" id="KW-1185">Reference proteome</keyword>
<evidence type="ECO:0000313" key="2">
    <source>
        <dbReference type="Proteomes" id="UP000027222"/>
    </source>
</evidence>
<dbReference type="AlphaFoldDB" id="A0A067TE31"/>
<dbReference type="Proteomes" id="UP000027222">
    <property type="component" value="Unassembled WGS sequence"/>
</dbReference>
<sequence>MKHLNGLVQKDNVELILPISDGQSFVFSFPASACKKANEITISLYFENCCMYRINSCLSAKKPTESGYGNGKFFYGWLGDDSPTMVFRISKISPDCFNTYVNDQVIHNFSRLNRDKINDENRIDTAGVAINSLDVVPFTLTVFEQEEYENVEAFSTAMRNPESSDFQMKEGLVFEETEKESCVDGGDGTNLPSIADIRPQDTKWMKYSSTMVWPIAIELEAANSKGSLQQRHDKLMCEWLVGHGDNTTIDTHDYFIHSHSVAWPKALMSVNVDKAEKIRERHGQLFKNLP</sequence>